<dbReference type="GO" id="GO:0030497">
    <property type="term" value="P:fatty acid elongation"/>
    <property type="evidence" value="ECO:0007669"/>
    <property type="project" value="TreeGrafter"/>
</dbReference>
<evidence type="ECO:0000256" key="2">
    <source>
        <dbReference type="ARBA" id="ARBA00023002"/>
    </source>
</evidence>
<reference evidence="4 5" key="1">
    <citation type="submission" date="2020-06" db="EMBL/GenBank/DDBJ databases">
        <title>Nonomuraea sp. SMC257, a novel actinomycete isolated from soil.</title>
        <authorList>
            <person name="Chanama M."/>
        </authorList>
    </citation>
    <scope>NUCLEOTIDE SEQUENCE [LARGE SCALE GENOMIC DNA]</scope>
    <source>
        <strain evidence="4 5">SMC257</strain>
    </source>
</reference>
<evidence type="ECO:0000259" key="3">
    <source>
        <dbReference type="SMART" id="SM00822"/>
    </source>
</evidence>
<dbReference type="CDD" id="cd05233">
    <property type="entry name" value="SDR_c"/>
    <property type="match status" value="1"/>
</dbReference>
<dbReference type="GO" id="GO:0016616">
    <property type="term" value="F:oxidoreductase activity, acting on the CH-OH group of donors, NAD or NADP as acceptor"/>
    <property type="evidence" value="ECO:0007669"/>
    <property type="project" value="TreeGrafter"/>
</dbReference>
<name>A0A7Y6IA20_9ACTN</name>
<dbReference type="PRINTS" id="PR00081">
    <property type="entry name" value="GDHRDH"/>
</dbReference>
<keyword evidence="5" id="KW-1185">Reference proteome</keyword>
<proteinExistence type="inferred from homology"/>
<dbReference type="InterPro" id="IPR057326">
    <property type="entry name" value="KR_dom"/>
</dbReference>
<accession>A0A7Y6IA20</accession>
<organism evidence="4 5">
    <name type="scientific">Nonomuraea montanisoli</name>
    <dbReference type="NCBI Taxonomy" id="2741721"/>
    <lineage>
        <taxon>Bacteria</taxon>
        <taxon>Bacillati</taxon>
        <taxon>Actinomycetota</taxon>
        <taxon>Actinomycetes</taxon>
        <taxon>Streptosporangiales</taxon>
        <taxon>Streptosporangiaceae</taxon>
        <taxon>Nonomuraea</taxon>
    </lineage>
</organism>
<sequence length="269" mass="27390">MNDSPNRTECVVSPGTQPRYPDLAGKVALVTGGSQGIGAATCRALAANGAHVAVNGRDPATAEALVRAIEEAGGTAVAAPGDATDEDALRRVRETVERALGPVELLAAFTGGKGAPAPVAELGPERWREVIETDLTSVYLALHTFLPAMYERGAGAVVTMSSSAGRGPSGANAAYAAAKAGVSMLTTHLAAELGRNGVRINCLAPSAVLVERMRRAMPPERLAEMSASYPLGRAGSPEDVAQAALYLLSDASSWVTGTTLDLTGGRGAA</sequence>
<evidence type="ECO:0000313" key="4">
    <source>
        <dbReference type="EMBL" id="NUW34191.1"/>
    </source>
</evidence>
<dbReference type="PROSITE" id="PS00061">
    <property type="entry name" value="ADH_SHORT"/>
    <property type="match status" value="1"/>
</dbReference>
<dbReference type="FunFam" id="3.40.50.720:FF:000084">
    <property type="entry name" value="Short-chain dehydrogenase reductase"/>
    <property type="match status" value="1"/>
</dbReference>
<comment type="similarity">
    <text evidence="1">Belongs to the short-chain dehydrogenases/reductases (SDR) family.</text>
</comment>
<keyword evidence="2" id="KW-0560">Oxidoreductase</keyword>
<dbReference type="InterPro" id="IPR002347">
    <property type="entry name" value="SDR_fam"/>
</dbReference>
<gene>
    <name evidence="4" type="ORF">HTZ77_22525</name>
</gene>
<dbReference type="PANTHER" id="PTHR42760:SF40">
    <property type="entry name" value="3-OXOACYL-[ACYL-CARRIER-PROTEIN] REDUCTASE, CHLOROPLASTIC"/>
    <property type="match status" value="1"/>
</dbReference>
<evidence type="ECO:0000256" key="1">
    <source>
        <dbReference type="ARBA" id="ARBA00006484"/>
    </source>
</evidence>
<dbReference type="InterPro" id="IPR036291">
    <property type="entry name" value="NAD(P)-bd_dom_sf"/>
</dbReference>
<dbReference type="Proteomes" id="UP000586042">
    <property type="component" value="Unassembled WGS sequence"/>
</dbReference>
<dbReference type="Gene3D" id="3.40.50.720">
    <property type="entry name" value="NAD(P)-binding Rossmann-like Domain"/>
    <property type="match status" value="1"/>
</dbReference>
<dbReference type="EMBL" id="JABWGN010000008">
    <property type="protein sequence ID" value="NUW34191.1"/>
    <property type="molecule type" value="Genomic_DNA"/>
</dbReference>
<protein>
    <submittedName>
        <fullName evidence="4">SDR family oxidoreductase</fullName>
    </submittedName>
</protein>
<feature type="domain" description="Ketoreductase" evidence="3">
    <location>
        <begin position="26"/>
        <end position="206"/>
    </location>
</feature>
<evidence type="ECO:0000313" key="5">
    <source>
        <dbReference type="Proteomes" id="UP000586042"/>
    </source>
</evidence>
<comment type="caution">
    <text evidence="4">The sequence shown here is derived from an EMBL/GenBank/DDBJ whole genome shotgun (WGS) entry which is preliminary data.</text>
</comment>
<dbReference type="Pfam" id="PF13561">
    <property type="entry name" value="adh_short_C2"/>
    <property type="match status" value="1"/>
</dbReference>
<dbReference type="AlphaFoldDB" id="A0A7Y6IA20"/>
<dbReference type="InterPro" id="IPR020904">
    <property type="entry name" value="Sc_DH/Rdtase_CS"/>
</dbReference>
<dbReference type="SMART" id="SM00822">
    <property type="entry name" value="PKS_KR"/>
    <property type="match status" value="1"/>
</dbReference>
<dbReference type="SUPFAM" id="SSF51735">
    <property type="entry name" value="NAD(P)-binding Rossmann-fold domains"/>
    <property type="match status" value="1"/>
</dbReference>
<dbReference type="PANTHER" id="PTHR42760">
    <property type="entry name" value="SHORT-CHAIN DEHYDROGENASES/REDUCTASES FAMILY MEMBER"/>
    <property type="match status" value="1"/>
</dbReference>